<evidence type="ECO:0000313" key="4">
    <source>
        <dbReference type="EMBL" id="CAB4173596.1"/>
    </source>
</evidence>
<dbReference type="EMBL" id="LR797494">
    <property type="protein sequence ID" value="CAB4220535.1"/>
    <property type="molecule type" value="Genomic_DNA"/>
</dbReference>
<dbReference type="EMBL" id="LR796809">
    <property type="protein sequence ID" value="CAB4167657.1"/>
    <property type="molecule type" value="Genomic_DNA"/>
</dbReference>
<dbReference type="EMBL" id="LR796903">
    <property type="protein sequence ID" value="CAB4173596.1"/>
    <property type="molecule type" value="Genomic_DNA"/>
</dbReference>
<evidence type="ECO:0000259" key="1">
    <source>
        <dbReference type="Pfam" id="PF11195"/>
    </source>
</evidence>
<evidence type="ECO:0000313" key="5">
    <source>
        <dbReference type="EMBL" id="CAB4179038.1"/>
    </source>
</evidence>
<evidence type="ECO:0000313" key="6">
    <source>
        <dbReference type="EMBL" id="CAB4188290.1"/>
    </source>
</evidence>
<sequence>MNFSEALQSIKEGKLLKRSGWNGKDQFVFLVSGSQFKVNRAPLLGIFEEGTDINYRPHIDMKYQDGSIGVWFASMGDLMAEDWEILQ</sequence>
<dbReference type="EMBL" id="LR797123">
    <property type="protein sequence ID" value="CAB4188290.1"/>
    <property type="molecule type" value="Genomic_DNA"/>
</dbReference>
<name>A0A6J5PU28_9CAUD</name>
<proteinExistence type="predicted"/>
<dbReference type="Pfam" id="PF11195">
    <property type="entry name" value="Tad2-like"/>
    <property type="match status" value="1"/>
</dbReference>
<evidence type="ECO:0000313" key="7">
    <source>
        <dbReference type="EMBL" id="CAB4220535.1"/>
    </source>
</evidence>
<gene>
    <name evidence="5" type="ORF">UFOVP1026_24</name>
    <name evidence="6" type="ORF">UFOVP1180_8</name>
    <name evidence="7" type="ORF">UFOVP1629_48</name>
    <name evidence="2" type="ORF">UFOVP527_14</name>
    <name evidence="3" type="ORF">UFOVP855_37</name>
    <name evidence="4" type="ORF">UFOVP954_37</name>
</gene>
<evidence type="ECO:0000313" key="3">
    <source>
        <dbReference type="EMBL" id="CAB4167657.1"/>
    </source>
</evidence>
<accession>A0A6J5PU28</accession>
<dbReference type="InterPro" id="IPR021361">
    <property type="entry name" value="Tad2-like_dom"/>
</dbReference>
<dbReference type="EMBL" id="LR796511">
    <property type="protein sequence ID" value="CAB4148543.1"/>
    <property type="molecule type" value="Genomic_DNA"/>
</dbReference>
<organism evidence="4">
    <name type="scientific">uncultured Caudovirales phage</name>
    <dbReference type="NCBI Taxonomy" id="2100421"/>
    <lineage>
        <taxon>Viruses</taxon>
        <taxon>Duplodnaviria</taxon>
        <taxon>Heunggongvirae</taxon>
        <taxon>Uroviricota</taxon>
        <taxon>Caudoviricetes</taxon>
        <taxon>Peduoviridae</taxon>
        <taxon>Maltschvirus</taxon>
        <taxon>Maltschvirus maltsch</taxon>
    </lineage>
</organism>
<protein>
    <recommendedName>
        <fullName evidence="1">Thoeris anti-defense 2-like domain-containing protein</fullName>
    </recommendedName>
</protein>
<evidence type="ECO:0000313" key="2">
    <source>
        <dbReference type="EMBL" id="CAB4148543.1"/>
    </source>
</evidence>
<reference evidence="4" key="1">
    <citation type="submission" date="2020-05" db="EMBL/GenBank/DDBJ databases">
        <authorList>
            <person name="Chiriac C."/>
            <person name="Salcher M."/>
            <person name="Ghai R."/>
            <person name="Kavagutti S V."/>
        </authorList>
    </citation>
    <scope>NUCLEOTIDE SEQUENCE</scope>
</reference>
<feature type="domain" description="Thoeris anti-defense 2-like" evidence="1">
    <location>
        <begin position="1"/>
        <end position="86"/>
    </location>
</feature>
<dbReference type="EMBL" id="LR796975">
    <property type="protein sequence ID" value="CAB4179038.1"/>
    <property type="molecule type" value="Genomic_DNA"/>
</dbReference>